<feature type="region of interest" description="Disordered" evidence="1">
    <location>
        <begin position="939"/>
        <end position="965"/>
    </location>
</feature>
<gene>
    <name evidence="2" type="ORF">GMRT_10117</name>
</gene>
<protein>
    <submittedName>
        <fullName evidence="2">Uncharacterized protein</fullName>
    </submittedName>
</protein>
<feature type="compositionally biased region" description="Polar residues" evidence="1">
    <location>
        <begin position="942"/>
        <end position="955"/>
    </location>
</feature>
<evidence type="ECO:0000313" key="3">
    <source>
        <dbReference type="Proteomes" id="UP000315496"/>
    </source>
</evidence>
<accession>A0A4Z1T3Z6</accession>
<feature type="region of interest" description="Disordered" evidence="1">
    <location>
        <begin position="1186"/>
        <end position="1252"/>
    </location>
</feature>
<feature type="compositionally biased region" description="Polar residues" evidence="1">
    <location>
        <begin position="508"/>
        <end position="521"/>
    </location>
</feature>
<feature type="compositionally biased region" description="Polar residues" evidence="1">
    <location>
        <begin position="1106"/>
        <end position="1120"/>
    </location>
</feature>
<dbReference type="EMBL" id="VDLU01000003">
    <property type="protein sequence ID" value="TNJ27767.1"/>
    <property type="molecule type" value="Genomic_DNA"/>
</dbReference>
<feature type="region of interest" description="Disordered" evidence="1">
    <location>
        <begin position="2262"/>
        <end position="2283"/>
    </location>
</feature>
<evidence type="ECO:0000313" key="2">
    <source>
        <dbReference type="EMBL" id="TNJ27767.1"/>
    </source>
</evidence>
<evidence type="ECO:0000256" key="1">
    <source>
        <dbReference type="SAM" id="MobiDB-lite"/>
    </source>
</evidence>
<dbReference type="VEuPathDB" id="GiardiaDB:GMRT_10117"/>
<feature type="region of interest" description="Disordered" evidence="1">
    <location>
        <begin position="1104"/>
        <end position="1127"/>
    </location>
</feature>
<comment type="caution">
    <text evidence="2">The sequence shown here is derived from an EMBL/GenBank/DDBJ whole genome shotgun (WGS) entry which is preliminary data.</text>
</comment>
<proteinExistence type="predicted"/>
<keyword evidence="3" id="KW-1185">Reference proteome</keyword>
<feature type="compositionally biased region" description="Polar residues" evidence="1">
    <location>
        <begin position="2263"/>
        <end position="2272"/>
    </location>
</feature>
<dbReference type="OrthoDB" id="10256197at2759"/>
<organism evidence="2 3">
    <name type="scientific">Giardia muris</name>
    <dbReference type="NCBI Taxonomy" id="5742"/>
    <lineage>
        <taxon>Eukaryota</taxon>
        <taxon>Metamonada</taxon>
        <taxon>Diplomonadida</taxon>
        <taxon>Hexamitidae</taxon>
        <taxon>Giardiinae</taxon>
        <taxon>Giardia</taxon>
    </lineage>
</organism>
<feature type="region of interest" description="Disordered" evidence="1">
    <location>
        <begin position="985"/>
        <end position="1014"/>
    </location>
</feature>
<feature type="region of interest" description="Disordered" evidence="1">
    <location>
        <begin position="777"/>
        <end position="813"/>
    </location>
</feature>
<dbReference type="Proteomes" id="UP000315496">
    <property type="component" value="Chromosome 3"/>
</dbReference>
<feature type="compositionally biased region" description="Low complexity" evidence="1">
    <location>
        <begin position="497"/>
        <end position="507"/>
    </location>
</feature>
<name>A0A4Z1T3Z6_GIAMU</name>
<reference evidence="2 3" key="1">
    <citation type="submission" date="2019-05" db="EMBL/GenBank/DDBJ databases">
        <title>The compact genome of Giardia muris reveals important steps in the evolution of intestinal protozoan parasites.</title>
        <authorList>
            <person name="Xu F."/>
            <person name="Jimenez-Gonzalez A."/>
            <person name="Einarsson E."/>
            <person name="Astvaldsson A."/>
            <person name="Peirasmaki D."/>
            <person name="Eckmann L."/>
            <person name="Andersson J.O."/>
            <person name="Svard S.G."/>
            <person name="Jerlstrom-Hultqvist J."/>
        </authorList>
    </citation>
    <scope>NUCLEOTIDE SEQUENCE [LARGE SCALE GENOMIC DNA]</scope>
    <source>
        <strain evidence="2 3">Roberts-Thomson</strain>
    </source>
</reference>
<sequence>MNGLIRSQRSYINTDHSLLHLSSISTHDSEDAQRLNGWDTREEVTGVSFYGDAVSILTSCSNVYELAGLGSGYLARPVHAIEDSPLRVFQAVSFGKQATNFVLTRSNKMLLLTERYEPFRSFQLEGRMAIQNCVCTSEYVLLSFAGGYLGVVDQRSIQKPSTSLTRRDFVMFGCISYVQLAKRLRAEQRDHNQYYLFRETVRLLSVSARHDTPYFLQRGVHIALIMPNGALLILSLRPQEETAIDLVSYTIALPFVRKPGPADSCRVKYLATSRISCVTKVTRHSLIVGYDNSVVQSFIWNQDGSMSPVDGISMSAGRVVLIHPGIVELTSQAAKKLGASVDTAVTSTSSPSRGGYHRFLGALVGTIGASVLELIQLSPRMVILCEVSTPQRFISQGFAFGMSNSETSSNVVYTDRHGTLLNALLPHAIRFSNLPDDDEIVSTFVQYNFTPPISYLQLRDSIQASQSLVMQRSFLLSTLNRSHLSLDDLRVGGGEGNENPSSSSSSGIKTNSTKLETNGQTRYITPSPLAMVDFGDEGSVSMSASISTLPVPSSEISVPVREPDDLVISADSVPCRSEDARSSPFQYAIPVNLKDDFVEPRLCRMMAIARRARRRQITKGERISYDDTCMANVQVRQYARYTLLDIAKHNGWILPEELADSLSSQSFGRFLKTARNKHRTLQTIYSNDIFKESLRAPADGGPPGPENSPVSRTTVRRLLNAHKDVDRIYRKTRQTPNRDLLLSKTAAQKLTLPSVGSTVVHRAPAWRAIRTKYTQALLQKGDQSRRSSGPSILNTGPRRSRSKSPFGIDPIRRQTDGTTLVGFLTKSEDTLFPGLTTQSISPAQIRSSKYERRSYVKRGSQASVHLDQGILNDLRTFTKINMSRMFGATAEELMDLMETAVQKLPPAKIVPKLLQIVDNPTVDPELAITLACHAVEEMSGLQRPSTTRKTVGQEVSPSPSTSSSEFMVIGDIPWTQVQKDETFEVKTPLLGPEFDTDSDKRDDDEQLQPPPETFVSLETTEEGERVFEAIDEILASAQHPTSSSSGDLVYALSGVDNESVEEELIVSRRSISDPSNSRLSLNDLLPDTPEVEDCMENEKIEDPQDFNVSPEQSQFAQSTPDAPHFDDTSISILESAHETSSDTILIQYDTTFGTSNYVPEDDLNVPLPVVDMVPEPIVTPVDVDGKKDVEDVDSIPSEAPLADPMEPDTDVDAGSHPLPDASVEERLDTPEPIPLTPRDPLTTGLPLVPKTMQPIDDCAPLLRKRGLRRKDRQGGTSRFAALGSYLRDLSCFLPTQYHGRSIIDHCNDEVDPTRAPLRHRRSSSLDVAMTTICISGRNNHSNEEATEICTAMSVPTDSVPDDLVSFRSLFSVDRYEEWARLYRHNVLKDDTCYDNQLVGMSLDPLYPTSENMACEDLPSPVKRIIKEIAEEEVSFPMLLNPRARETITSAQLQNFTAGDNESAGLGGVEYPRVGRHALIQAASASSHHSAMPHDSTRVPPPPPSSLMVDSLPYWDAMSFTVTELAPMKPIRIPASNGSIDIEIGLYLPQKFLTRHEKFVDTERFCTILEPAFFRSTTEVAFTVTYKNGVAPSPPPPIPLREYLRSQDLAKEPDGPIRLWNYTSSKGGNVAGYDALIKEYLATHGNTYLTLPSPVIKQQVSLSLQSIAGAVAHIYTSYYTYLTPLQTSILKQAREASPSFREERLNHIPYSVLQPLLLFQSAFALMVHFRARRAAEYTVSGLEPPQGMQKMLEAIAKHCSPAYYSVHNELRPDSPALNKYILTVVFYMRICGLEGLLAEYVDFRTRMVTKYLSKGESDADPYRNVVDLFSRLEAYNRSSGGVTKVLRFSERYERSMAEYVASTARSGHHPSLAYFSSQYGEGGLIPRLIRPGEEILYGLRYFNARQLIVIRMDTDEGELPESHLARILSEYARACFASNARVHSYGVYWALRDAEEKERLKEGSGRFRYFSDIRLEVVSLSHLFQIRLLEECAELKIERIARFRLRSRLQVQLLHLFFTGSVSLRQLSSCAHLYVHLFRIPSCTSYRTYAEMVSRRMVKFLAALHGLVMAELQLRSNGMYVILEPMIAQVLGDDRATRLVDALSDTSIPVLARDGQSTLELPDALLPSPSERELQSQVQAPKPRRLTEHVALKQIEWLSSLGAVRETFSLRCAIRPPSAEPTPISLVEELDGVDDLPPPSDPRCDTAFADDIIRSDYHAAEENIRQRLRLLFDGSVEEASEPPTPPPPKSQGVELSEISLAVHGQNSPLSRRSGSCAAPSGPVSQLLDELRRGRTDIRPAKYRLADWPPISRTASTYASPLRGVPRSVPRQLPAIAAPRSSIILTQRAASGPVVDAPLY</sequence>
<feature type="region of interest" description="Disordered" evidence="1">
    <location>
        <begin position="490"/>
        <end position="521"/>
    </location>
</feature>